<dbReference type="PROSITE" id="PS00571">
    <property type="entry name" value="AMIDASES"/>
    <property type="match status" value="1"/>
</dbReference>
<proteinExistence type="predicted"/>
<evidence type="ECO:0000259" key="1">
    <source>
        <dbReference type="Pfam" id="PF01425"/>
    </source>
</evidence>
<dbReference type="PANTHER" id="PTHR11895:SF176">
    <property type="entry name" value="AMIDASE AMID-RELATED"/>
    <property type="match status" value="1"/>
</dbReference>
<reference evidence="3" key="1">
    <citation type="submission" date="2016-06" db="EMBL/GenBank/DDBJ databases">
        <authorList>
            <person name="Nascimento L."/>
            <person name="Pereira R.V."/>
            <person name="Martins L.F."/>
            <person name="Quaggio R.B."/>
            <person name="Silva A.M."/>
            <person name="Setubal J.C."/>
        </authorList>
    </citation>
    <scope>NUCLEOTIDE SEQUENCE [LARGE SCALE GENOMIC DNA]</scope>
</reference>
<dbReference type="SUPFAM" id="SSF75304">
    <property type="entry name" value="Amidase signature (AS) enzymes"/>
    <property type="match status" value="1"/>
</dbReference>
<dbReference type="Pfam" id="PF01425">
    <property type="entry name" value="Amidase"/>
    <property type="match status" value="1"/>
</dbReference>
<dbReference type="Gene3D" id="3.90.1300.10">
    <property type="entry name" value="Amidase signature (AS) domain"/>
    <property type="match status" value="1"/>
</dbReference>
<dbReference type="PANTHER" id="PTHR11895">
    <property type="entry name" value="TRANSAMIDASE"/>
    <property type="match status" value="1"/>
</dbReference>
<comment type="caution">
    <text evidence="2">The sequence shown here is derived from an EMBL/GenBank/DDBJ whole genome shotgun (WGS) entry which is preliminary data.</text>
</comment>
<dbReference type="InterPro" id="IPR000120">
    <property type="entry name" value="Amidase"/>
</dbReference>
<evidence type="ECO:0000313" key="2">
    <source>
        <dbReference type="EMBL" id="OUM88509.1"/>
    </source>
</evidence>
<keyword evidence="2" id="KW-0808">Transferase</keyword>
<feature type="domain" description="Amidase" evidence="1">
    <location>
        <begin position="30"/>
        <end position="453"/>
    </location>
</feature>
<evidence type="ECO:0000313" key="3">
    <source>
        <dbReference type="Proteomes" id="UP000196475"/>
    </source>
</evidence>
<name>A0A1Y3PVY2_9BACI</name>
<dbReference type="GO" id="GO:0016740">
    <property type="term" value="F:transferase activity"/>
    <property type="evidence" value="ECO:0007669"/>
    <property type="project" value="UniProtKB-KW"/>
</dbReference>
<accession>A0A1Y3PVY2</accession>
<dbReference type="InterPro" id="IPR020556">
    <property type="entry name" value="Amidase_CS"/>
</dbReference>
<protein>
    <submittedName>
        <fullName evidence="2">Glutamyl-tRNA amidotransferase</fullName>
    </submittedName>
</protein>
<dbReference type="AlphaFoldDB" id="A0A1Y3PVY2"/>
<gene>
    <name evidence="2" type="ORF">BAA01_05250</name>
</gene>
<dbReference type="InterPro" id="IPR023631">
    <property type="entry name" value="Amidase_dom"/>
</dbReference>
<dbReference type="EMBL" id="LZRT01000060">
    <property type="protein sequence ID" value="OUM88509.1"/>
    <property type="molecule type" value="Genomic_DNA"/>
</dbReference>
<sequence>MANTPQTDILQWDIARLSNAFKARQLSPAEVTRALLERIEQVNPVLNAYITVMHEQAMESALQAEKEISAGNWRGPLHGVPIGLKDLIYTKNVRTTMGSEIFKDYIPDHDAAVVEKLKQAGAVIVGKLNTHEFAYGPTGDRSAFGPVKNPYNLSKITGGSSSGSGAAVAAALCFAALGTDTGGSIRIPSSCCGIVGMKPTFGLVSKYGVYPLSWTLDHVGPMTRTVLDNALLLNALAGYDERDPYAVKTGAEDYTRLIGQSIKGSVIGVPSSFYFEHVQEEVEQQVRNALNVFENLGAEIRVIDLPNIQNILSAQQITIRSEAYAVHEAMLREKSAQYDPEVRERLLTGQDEKAHVYIHARQLKHAAVQEYMHALKEADVIVTPTISILPPDIGQRQVSIRGQEEHVRAALVRLTSPTNFAGLPSLSVPCGFSSSGLPIGMQLIGKPFDEANLYRFAYAFEQERSLPTVKFDIQ</sequence>
<organism evidence="2 3">
    <name type="scientific">Bacillus thermozeamaize</name>
    <dbReference type="NCBI Taxonomy" id="230954"/>
    <lineage>
        <taxon>Bacteria</taxon>
        <taxon>Bacillati</taxon>
        <taxon>Bacillota</taxon>
        <taxon>Bacilli</taxon>
        <taxon>Bacillales</taxon>
        <taxon>Bacillaceae</taxon>
        <taxon>Bacillus</taxon>
    </lineage>
</organism>
<dbReference type="InterPro" id="IPR036928">
    <property type="entry name" value="AS_sf"/>
</dbReference>
<dbReference type="Proteomes" id="UP000196475">
    <property type="component" value="Unassembled WGS sequence"/>
</dbReference>